<organism evidence="1 2">
    <name type="scientific">Simiduia agarivorans (strain DSM 21679 / JCM 13881 / BCRC 17597 / SA1)</name>
    <dbReference type="NCBI Taxonomy" id="1117647"/>
    <lineage>
        <taxon>Bacteria</taxon>
        <taxon>Pseudomonadati</taxon>
        <taxon>Pseudomonadota</taxon>
        <taxon>Gammaproteobacteria</taxon>
        <taxon>Cellvibrionales</taxon>
        <taxon>Cellvibrionaceae</taxon>
        <taxon>Simiduia</taxon>
    </lineage>
</organism>
<dbReference type="PANTHER" id="PTHR10443">
    <property type="entry name" value="MICROSOMAL DIPEPTIDASE"/>
    <property type="match status" value="1"/>
</dbReference>
<dbReference type="GO" id="GO:0006508">
    <property type="term" value="P:proteolysis"/>
    <property type="evidence" value="ECO:0007669"/>
    <property type="project" value="InterPro"/>
</dbReference>
<dbReference type="SUPFAM" id="SSF51556">
    <property type="entry name" value="Metallo-dependent hydrolases"/>
    <property type="match status" value="1"/>
</dbReference>
<reference evidence="1 2" key="1">
    <citation type="journal article" date="2013" name="Genome Announc.">
        <title>Complete genome sequence of Simiduia agarivorans SA1(T), a marine bacterium able to degrade a variety of polysaccharides.</title>
        <authorList>
            <person name="Lin S.Y."/>
            <person name="Shieh W.Y."/>
            <person name="Chen J.S."/>
            <person name="Tang S.L."/>
        </authorList>
    </citation>
    <scope>NUCLEOTIDE SEQUENCE [LARGE SCALE GENOMIC DNA]</scope>
    <source>
        <strain evidence="2">DSM 21679 / JCM 13881 / BCRC 17597 / SA1</strain>
    </source>
</reference>
<evidence type="ECO:0000313" key="1">
    <source>
        <dbReference type="EMBL" id="AFV00789.1"/>
    </source>
</evidence>
<dbReference type="OrthoDB" id="9804920at2"/>
<name>K4KRL4_SIMAS</name>
<sequence length="392" mass="41813">MKITFRILWGLAILLLAAIIVAVAIGPGMAERSMNKVTGQDLLSISPAAQALHDSLQVADWHADSLLWNRNLNERSDRGQVDIPRLQEGNVALQVFTVVTKTPAGLNYTHNSADSRDNVTLLALAQLWPMRTWQDLTERALYQSEKLHRFASDAPDSLMLVKNQADLTRLLTQRAAGKPLVGGMLGTEGSHALAGDLAQIQRLYDAGFRMMSLHHFFDNALGGSLHGSGKAGLTDFGRAAIAEMNRLGVIIDVSHSSPAVVREALSLSKTPLVVSHTGTHGHCASPRNIPDALMEDIARGGGLVAIGFWSGAICDASPRGIARALKAAVERLGEDAVALGSDFDGAVATSIHAGQMAQITQALLDEGVGADVIRKVMGGNQLRFLQAQLPPQ</sequence>
<dbReference type="EMBL" id="CP003746">
    <property type="protein sequence ID" value="AFV00789.1"/>
    <property type="molecule type" value="Genomic_DNA"/>
</dbReference>
<dbReference type="PANTHER" id="PTHR10443:SF12">
    <property type="entry name" value="DIPEPTIDASE"/>
    <property type="match status" value="1"/>
</dbReference>
<proteinExistence type="predicted"/>
<gene>
    <name evidence="1" type="ordered locus">M5M_18300</name>
</gene>
<dbReference type="STRING" id="1117647.M5M_18300"/>
<dbReference type="AlphaFoldDB" id="K4KRL4"/>
<accession>K4KRL4</accession>
<evidence type="ECO:0000313" key="2">
    <source>
        <dbReference type="Proteomes" id="UP000000466"/>
    </source>
</evidence>
<dbReference type="RefSeq" id="WP_015048939.1">
    <property type="nucleotide sequence ID" value="NC_018868.3"/>
</dbReference>
<dbReference type="HOGENOM" id="CLU_031404_2_1_6"/>
<dbReference type="KEGG" id="saga:M5M_18300"/>
<dbReference type="Pfam" id="PF01244">
    <property type="entry name" value="Peptidase_M19"/>
    <property type="match status" value="1"/>
</dbReference>
<dbReference type="GO" id="GO:0070573">
    <property type="term" value="F:metallodipeptidase activity"/>
    <property type="evidence" value="ECO:0007669"/>
    <property type="project" value="InterPro"/>
</dbReference>
<dbReference type="PROSITE" id="PS51365">
    <property type="entry name" value="RENAL_DIPEPTIDASE_2"/>
    <property type="match status" value="1"/>
</dbReference>
<dbReference type="InterPro" id="IPR008257">
    <property type="entry name" value="Pept_M19"/>
</dbReference>
<dbReference type="Proteomes" id="UP000000466">
    <property type="component" value="Chromosome"/>
</dbReference>
<dbReference type="InterPro" id="IPR032466">
    <property type="entry name" value="Metal_Hydrolase"/>
</dbReference>
<keyword evidence="2" id="KW-1185">Reference proteome</keyword>
<dbReference type="CDD" id="cd01301">
    <property type="entry name" value="rDP_like"/>
    <property type="match status" value="1"/>
</dbReference>
<dbReference type="Gene3D" id="3.20.20.140">
    <property type="entry name" value="Metal-dependent hydrolases"/>
    <property type="match status" value="1"/>
</dbReference>
<protein>
    <submittedName>
        <fullName evidence="1">Peptidase M19</fullName>
    </submittedName>
</protein>
<dbReference type="eggNOG" id="COG2355">
    <property type="taxonomic scope" value="Bacteria"/>
</dbReference>